<evidence type="ECO:0000256" key="7">
    <source>
        <dbReference type="ARBA" id="ARBA00023145"/>
    </source>
</evidence>
<gene>
    <name evidence="10" type="ORF">J3R30DRAFT_3827147</name>
</gene>
<feature type="binding site" evidence="8">
    <location>
        <position position="517"/>
    </location>
    <ligand>
        <name>Ca(2+)</name>
        <dbReference type="ChEBI" id="CHEBI:29108"/>
    </ligand>
</feature>
<protein>
    <submittedName>
        <fullName evidence="10">Family S53 protease-like protein</fullName>
    </submittedName>
</protein>
<dbReference type="GO" id="GO:0008240">
    <property type="term" value="F:tripeptidyl-peptidase activity"/>
    <property type="evidence" value="ECO:0007669"/>
    <property type="project" value="TreeGrafter"/>
</dbReference>
<feature type="binding site" evidence="8">
    <location>
        <position position="518"/>
    </location>
    <ligand>
        <name>Ca(2+)</name>
        <dbReference type="ChEBI" id="CHEBI:29108"/>
    </ligand>
</feature>
<dbReference type="Pfam" id="PF09286">
    <property type="entry name" value="Pro-kuma_activ"/>
    <property type="match status" value="1"/>
</dbReference>
<dbReference type="PANTHER" id="PTHR14218:SF10">
    <property type="entry name" value="PEPTIDASE S53 DOMAIN-CONTAINING PROTEIN"/>
    <property type="match status" value="1"/>
</dbReference>
<dbReference type="SUPFAM" id="SSF52743">
    <property type="entry name" value="Subtilisin-like"/>
    <property type="match status" value="1"/>
</dbReference>
<evidence type="ECO:0000256" key="8">
    <source>
        <dbReference type="PROSITE-ProRule" id="PRU01032"/>
    </source>
</evidence>
<dbReference type="EMBL" id="JAOTPV010000034">
    <property type="protein sequence ID" value="KAJ4468832.1"/>
    <property type="molecule type" value="Genomic_DNA"/>
</dbReference>
<feature type="binding site" evidence="8">
    <location>
        <position position="538"/>
    </location>
    <ligand>
        <name>Ca(2+)</name>
        <dbReference type="ChEBI" id="CHEBI:29108"/>
    </ligand>
</feature>
<keyword evidence="3 8" id="KW-0479">Metal-binding</keyword>
<dbReference type="InterPro" id="IPR030400">
    <property type="entry name" value="Sedolisin_dom"/>
</dbReference>
<dbReference type="GO" id="GO:0005576">
    <property type="term" value="C:extracellular region"/>
    <property type="evidence" value="ECO:0007669"/>
    <property type="project" value="UniProtKB-SubCell"/>
</dbReference>
<evidence type="ECO:0000256" key="4">
    <source>
        <dbReference type="ARBA" id="ARBA00022801"/>
    </source>
</evidence>
<proteinExistence type="predicted"/>
<evidence type="ECO:0000256" key="5">
    <source>
        <dbReference type="ARBA" id="ARBA00022825"/>
    </source>
</evidence>
<comment type="caution">
    <text evidence="10">The sequence shown here is derived from an EMBL/GenBank/DDBJ whole genome shotgun (WGS) entry which is preliminary data.</text>
</comment>
<evidence type="ECO:0000313" key="10">
    <source>
        <dbReference type="EMBL" id="KAJ4468832.1"/>
    </source>
</evidence>
<dbReference type="Gene3D" id="3.40.50.200">
    <property type="entry name" value="Peptidase S8/S53 domain"/>
    <property type="match status" value="1"/>
</dbReference>
<evidence type="ECO:0000313" key="11">
    <source>
        <dbReference type="Proteomes" id="UP001150266"/>
    </source>
</evidence>
<dbReference type="InterPro" id="IPR036852">
    <property type="entry name" value="Peptidase_S8/S53_dom_sf"/>
</dbReference>
<feature type="domain" description="Peptidase S53" evidence="9">
    <location>
        <begin position="197"/>
        <end position="557"/>
    </location>
</feature>
<comment type="subcellular location">
    <subcellularLocation>
        <location evidence="1">Secreted</location>
        <location evidence="1">Extracellular space</location>
    </subcellularLocation>
</comment>
<keyword evidence="2 8" id="KW-0645">Protease</keyword>
<dbReference type="PANTHER" id="PTHR14218">
    <property type="entry name" value="PROTEASE S8 TRIPEPTIDYL PEPTIDASE I CLN2"/>
    <property type="match status" value="1"/>
</dbReference>
<dbReference type="OrthoDB" id="409122at2759"/>
<feature type="active site" description="Charge relay system" evidence="8">
    <location>
        <position position="476"/>
    </location>
</feature>
<dbReference type="Proteomes" id="UP001150266">
    <property type="component" value="Unassembled WGS sequence"/>
</dbReference>
<keyword evidence="4 8" id="KW-0378">Hydrolase</keyword>
<feature type="binding site" evidence="8">
    <location>
        <position position="536"/>
    </location>
    <ligand>
        <name>Ca(2+)</name>
        <dbReference type="ChEBI" id="CHEBI:29108"/>
    </ligand>
</feature>
<dbReference type="CDD" id="cd04056">
    <property type="entry name" value="Peptidases_S53"/>
    <property type="match status" value="1"/>
</dbReference>
<organism evidence="10 11">
    <name type="scientific">Lentinula aciculospora</name>
    <dbReference type="NCBI Taxonomy" id="153920"/>
    <lineage>
        <taxon>Eukaryota</taxon>
        <taxon>Fungi</taxon>
        <taxon>Dikarya</taxon>
        <taxon>Basidiomycota</taxon>
        <taxon>Agaricomycotina</taxon>
        <taxon>Agaricomycetes</taxon>
        <taxon>Agaricomycetidae</taxon>
        <taxon>Agaricales</taxon>
        <taxon>Marasmiineae</taxon>
        <taxon>Omphalotaceae</taxon>
        <taxon>Lentinula</taxon>
    </lineage>
</organism>
<dbReference type="GO" id="GO:0006508">
    <property type="term" value="P:proteolysis"/>
    <property type="evidence" value="ECO:0007669"/>
    <property type="project" value="UniProtKB-KW"/>
</dbReference>
<feature type="active site" description="Charge relay system" evidence="8">
    <location>
        <position position="273"/>
    </location>
</feature>
<dbReference type="SUPFAM" id="SSF54897">
    <property type="entry name" value="Protease propeptides/inhibitors"/>
    <property type="match status" value="1"/>
</dbReference>
<evidence type="ECO:0000256" key="2">
    <source>
        <dbReference type="ARBA" id="ARBA00022670"/>
    </source>
</evidence>
<dbReference type="GO" id="GO:0004252">
    <property type="term" value="F:serine-type endopeptidase activity"/>
    <property type="evidence" value="ECO:0007669"/>
    <property type="project" value="UniProtKB-UniRule"/>
</dbReference>
<dbReference type="InterPro" id="IPR050819">
    <property type="entry name" value="Tripeptidyl-peptidase_I"/>
</dbReference>
<dbReference type="PROSITE" id="PS51695">
    <property type="entry name" value="SEDOLISIN"/>
    <property type="match status" value="1"/>
</dbReference>
<evidence type="ECO:0000256" key="1">
    <source>
        <dbReference type="ARBA" id="ARBA00004239"/>
    </source>
</evidence>
<evidence type="ECO:0000259" key="9">
    <source>
        <dbReference type="PROSITE" id="PS51695"/>
    </source>
</evidence>
<dbReference type="GO" id="GO:0046872">
    <property type="term" value="F:metal ion binding"/>
    <property type="evidence" value="ECO:0007669"/>
    <property type="project" value="UniProtKB-UniRule"/>
</dbReference>
<comment type="cofactor">
    <cofactor evidence="8">
        <name>Ca(2+)</name>
        <dbReference type="ChEBI" id="CHEBI:29108"/>
    </cofactor>
    <text evidence="8">Binds 1 Ca(2+) ion per subunit.</text>
</comment>
<name>A0A9W8ZWH9_9AGAR</name>
<dbReference type="AlphaFoldDB" id="A0A9W8ZWH9"/>
<keyword evidence="5 8" id="KW-0720">Serine protease</keyword>
<accession>A0A9W8ZWH9</accession>
<keyword evidence="6 8" id="KW-0106">Calcium</keyword>
<evidence type="ECO:0000256" key="3">
    <source>
        <dbReference type="ARBA" id="ARBA00022723"/>
    </source>
</evidence>
<sequence>MAAGIPTRRAMVVHDQRDLPVHFANAGAPSPDTPINLKIALTASDMAGLEQRFWDVSTPGNALYGQHLSFEETKVFAGPTPDTVSAVTTWLNENGISNITTSGAFDDWLAFTVPISTANSLFDADFQSFSEIGGPTQLIRTLAYSLPVDLQQHINLIHPSTDFVRNIKGPKFSASVPGSSLNNTARALGAPTSCNSVVTPACLQDLYGIPATPATQASNKLGVSGFIDQWAQTADLRTFLGGLRPDIASTTTFTLQTLDGGSDPQSARDAGIEANLDIQYTVGVATGVPVTFISVGDDNTDGIDGFLDIMNNINAQTAPPHVSCRLTQIQTASYGFDEPELTSAMANQLCNAYMASGTRGVSILFASGDGGVSGSQSQSCTTFIPTFPSGCPFLTSVGATQDVTETSASFSSGGFSNIFARPSYQTTDVANYLTTLGSTNAGKFSTTGRAFPDVAAQGVNVEIVDGGEAGLVAGTSCASPIFASVISLINDRLVAAGKSPLGFLNPFLYANPTALFDITTGDNPGCGTNGFPAVAGWDPVTGLGTPNFASLLAAAGV</sequence>
<keyword evidence="11" id="KW-1185">Reference proteome</keyword>
<dbReference type="SMART" id="SM00944">
    <property type="entry name" value="Pro-kuma_activ"/>
    <property type="match status" value="1"/>
</dbReference>
<feature type="active site" description="Charge relay system" evidence="8">
    <location>
        <position position="277"/>
    </location>
</feature>
<dbReference type="InterPro" id="IPR015366">
    <property type="entry name" value="S53_propep"/>
</dbReference>
<evidence type="ECO:0000256" key="6">
    <source>
        <dbReference type="ARBA" id="ARBA00022837"/>
    </source>
</evidence>
<reference evidence="10" key="1">
    <citation type="submission" date="2022-08" db="EMBL/GenBank/DDBJ databases">
        <title>A Global Phylogenomic Analysis of the Shiitake Genus Lentinula.</title>
        <authorList>
            <consortium name="DOE Joint Genome Institute"/>
            <person name="Sierra-Patev S."/>
            <person name="Min B."/>
            <person name="Naranjo-Ortiz M."/>
            <person name="Looney B."/>
            <person name="Konkel Z."/>
            <person name="Slot J.C."/>
            <person name="Sakamoto Y."/>
            <person name="Steenwyk J.L."/>
            <person name="Rokas A."/>
            <person name="Carro J."/>
            <person name="Camarero S."/>
            <person name="Ferreira P."/>
            <person name="Molpeceres G."/>
            <person name="Ruiz-Duenas F.J."/>
            <person name="Serrano A."/>
            <person name="Henrissat B."/>
            <person name="Drula E."/>
            <person name="Hughes K.W."/>
            <person name="Mata J.L."/>
            <person name="Ishikawa N.K."/>
            <person name="Vargas-Isla R."/>
            <person name="Ushijima S."/>
            <person name="Smith C.A."/>
            <person name="Ahrendt S."/>
            <person name="Andreopoulos W."/>
            <person name="He G."/>
            <person name="Labutti K."/>
            <person name="Lipzen A."/>
            <person name="Ng V."/>
            <person name="Riley R."/>
            <person name="Sandor L."/>
            <person name="Barry K."/>
            <person name="Martinez A.T."/>
            <person name="Xiao Y."/>
            <person name="Gibbons J.G."/>
            <person name="Terashima K."/>
            <person name="Grigoriev I.V."/>
            <person name="Hibbett D.S."/>
        </authorList>
    </citation>
    <scope>NUCLEOTIDE SEQUENCE</scope>
    <source>
        <strain evidence="10">JLM2183</strain>
    </source>
</reference>
<dbReference type="CDD" id="cd11377">
    <property type="entry name" value="Pro-peptidase_S53"/>
    <property type="match status" value="1"/>
</dbReference>
<keyword evidence="7" id="KW-0865">Zymogen</keyword>